<dbReference type="AlphaFoldDB" id="A0A6J4UD79"/>
<name>A0A6J4UD79_9BACT</name>
<proteinExistence type="predicted"/>
<protein>
    <submittedName>
        <fullName evidence="1">Uncharacterized protein</fullName>
    </submittedName>
</protein>
<evidence type="ECO:0000313" key="1">
    <source>
        <dbReference type="EMBL" id="CAA9547319.1"/>
    </source>
</evidence>
<accession>A0A6J4UD79</accession>
<reference evidence="1" key="1">
    <citation type="submission" date="2020-02" db="EMBL/GenBank/DDBJ databases">
        <authorList>
            <person name="Meier V. D."/>
        </authorList>
    </citation>
    <scope>NUCLEOTIDE SEQUENCE</scope>
    <source>
        <strain evidence="1">AVDCRST_MAG87</strain>
    </source>
</reference>
<sequence length="46" mass="4999">MSVHTNETKYSTVIAAALRGEAVLLSPIDRVDAGVKDILQLRSFVL</sequence>
<gene>
    <name evidence="1" type="ORF">AVDCRST_MAG87-584</name>
</gene>
<organism evidence="1">
    <name type="scientific">uncultured Thermomicrobiales bacterium</name>
    <dbReference type="NCBI Taxonomy" id="1645740"/>
    <lineage>
        <taxon>Bacteria</taxon>
        <taxon>Pseudomonadati</taxon>
        <taxon>Thermomicrobiota</taxon>
        <taxon>Thermomicrobia</taxon>
        <taxon>Thermomicrobiales</taxon>
        <taxon>environmental samples</taxon>
    </lineage>
</organism>
<dbReference type="EMBL" id="CADCWJ010000143">
    <property type="protein sequence ID" value="CAA9547319.1"/>
    <property type="molecule type" value="Genomic_DNA"/>
</dbReference>